<evidence type="ECO:0000259" key="1">
    <source>
        <dbReference type="Pfam" id="PF09995"/>
    </source>
</evidence>
<dbReference type="AlphaFoldDB" id="A0A7W9EGG0"/>
<feature type="domain" description="ER-bound oxygenase mpaB/mpaB'/Rubber oxygenase catalytic" evidence="1">
    <location>
        <begin position="53"/>
        <end position="277"/>
    </location>
</feature>
<dbReference type="RefSeq" id="WP_184020196.1">
    <property type="nucleotide sequence ID" value="NZ_JACIJC010000005.1"/>
</dbReference>
<dbReference type="Proteomes" id="UP000549617">
    <property type="component" value="Unassembled WGS sequence"/>
</dbReference>
<organism evidence="2 3">
    <name type="scientific">Sphingobium boeckii</name>
    <dbReference type="NCBI Taxonomy" id="1082345"/>
    <lineage>
        <taxon>Bacteria</taxon>
        <taxon>Pseudomonadati</taxon>
        <taxon>Pseudomonadota</taxon>
        <taxon>Alphaproteobacteria</taxon>
        <taxon>Sphingomonadales</taxon>
        <taxon>Sphingomonadaceae</taxon>
        <taxon>Sphingobium</taxon>
    </lineage>
</organism>
<sequence>MFQSTGALALPNPLQRRMDSMAHAFLQPAAGPVVDFAGPRGENALIAAESVSWRVFKNPVSLFIGGIAAVLLELAEPRVRDGVWQHSNFRTDALARLQRTGLAAMVTVYGPRSKAETMIARVVSAHGRVTGHTSGGIAYDANDPELLDWVQATASYGFMEAYHGFVRPLNLADRNAMLEEGYAAARLYGAIGAPRSQVALDTLFAGMERKLVGSPIIAEFLDIMAHVPAFPAVARPMQRMLIRAAIDILPGWLRERLDLGADWSLKPGERALVRAVARSSERLMLRESPAIQSCRRLGLPDDYLYRPH</sequence>
<dbReference type="EMBL" id="JACIJC010000005">
    <property type="protein sequence ID" value="MBB5687080.1"/>
    <property type="molecule type" value="Genomic_DNA"/>
</dbReference>
<dbReference type="PANTHER" id="PTHR36151:SF3">
    <property type="entry name" value="ER-BOUND OXYGENASE MPAB_MPAB'_RUBBER OXYGENASE CATALYTIC DOMAIN-CONTAINING PROTEIN"/>
    <property type="match status" value="1"/>
</dbReference>
<comment type="caution">
    <text evidence="2">The sequence shown here is derived from an EMBL/GenBank/DDBJ whole genome shotgun (WGS) entry which is preliminary data.</text>
</comment>
<reference evidence="2 3" key="1">
    <citation type="submission" date="2020-08" db="EMBL/GenBank/DDBJ databases">
        <title>Genomic Encyclopedia of Type Strains, Phase IV (KMG-IV): sequencing the most valuable type-strain genomes for metagenomic binning, comparative biology and taxonomic classification.</title>
        <authorList>
            <person name="Goeker M."/>
        </authorList>
    </citation>
    <scope>NUCLEOTIDE SEQUENCE [LARGE SCALE GENOMIC DNA]</scope>
    <source>
        <strain evidence="2 3">DSM 25079</strain>
    </source>
</reference>
<dbReference type="PANTHER" id="PTHR36151">
    <property type="entry name" value="BLR2777 PROTEIN"/>
    <property type="match status" value="1"/>
</dbReference>
<evidence type="ECO:0000313" key="2">
    <source>
        <dbReference type="EMBL" id="MBB5687080.1"/>
    </source>
</evidence>
<proteinExistence type="predicted"/>
<accession>A0A7W9EGG0</accession>
<gene>
    <name evidence="2" type="ORF">FHS49_003108</name>
</gene>
<evidence type="ECO:0000313" key="3">
    <source>
        <dbReference type="Proteomes" id="UP000549617"/>
    </source>
</evidence>
<dbReference type="GO" id="GO:0016491">
    <property type="term" value="F:oxidoreductase activity"/>
    <property type="evidence" value="ECO:0007669"/>
    <property type="project" value="InterPro"/>
</dbReference>
<dbReference type="InterPro" id="IPR018713">
    <property type="entry name" value="MPAB/Lcp_cat_dom"/>
</dbReference>
<name>A0A7W9EGG0_9SPHN</name>
<keyword evidence="3" id="KW-1185">Reference proteome</keyword>
<protein>
    <submittedName>
        <fullName evidence="2">Uncharacterized protein (DUF2236 family)</fullName>
    </submittedName>
</protein>
<dbReference type="Pfam" id="PF09995">
    <property type="entry name" value="MPAB_Lcp_cat"/>
    <property type="match status" value="1"/>
</dbReference>